<reference evidence="2" key="1">
    <citation type="submission" date="2020-06" db="EMBL/GenBank/DDBJ databases">
        <title>Unique genomic features of the anaerobic methanotrophic archaea.</title>
        <authorList>
            <person name="Chadwick G.L."/>
            <person name="Skennerton C.T."/>
            <person name="Laso-Perez R."/>
            <person name="Leu A.O."/>
            <person name="Speth D.R."/>
            <person name="Yu H."/>
            <person name="Morgan-Lang C."/>
            <person name="Hatzenpichler R."/>
            <person name="Goudeau D."/>
            <person name="Malmstrom R."/>
            <person name="Brazelton W.J."/>
            <person name="Woyke T."/>
            <person name="Hallam S.J."/>
            <person name="Tyson G.W."/>
            <person name="Wegener G."/>
            <person name="Boetius A."/>
            <person name="Orphan V."/>
        </authorList>
    </citation>
    <scope>NUCLEOTIDE SEQUENCE</scope>
</reference>
<feature type="transmembrane region" description="Helical" evidence="1">
    <location>
        <begin position="6"/>
        <end position="23"/>
    </location>
</feature>
<accession>A0A7G9Z019</accession>
<sequence>MCNLVVIIFGMTIFYSIDLTRIISRFAKKENKGTEWWD</sequence>
<evidence type="ECO:0000313" key="2">
    <source>
        <dbReference type="EMBL" id="QNO53603.1"/>
    </source>
</evidence>
<proteinExistence type="predicted"/>
<gene>
    <name evidence="2" type="ORF">NGENPBHE_00003</name>
</gene>
<evidence type="ECO:0000256" key="1">
    <source>
        <dbReference type="SAM" id="Phobius"/>
    </source>
</evidence>
<protein>
    <submittedName>
        <fullName evidence="2">Uncharacterized protein</fullName>
    </submittedName>
</protein>
<dbReference type="AlphaFoldDB" id="A0A7G9Z019"/>
<keyword evidence="1" id="KW-0472">Membrane</keyword>
<name>A0A7G9Z019_9EURY</name>
<organism evidence="2">
    <name type="scientific">Candidatus Methanophagaceae archaeon ANME-1 ERB6</name>
    <dbReference type="NCBI Taxonomy" id="2759912"/>
    <lineage>
        <taxon>Archaea</taxon>
        <taxon>Methanobacteriati</taxon>
        <taxon>Methanobacteriota</taxon>
        <taxon>Stenosarchaea group</taxon>
        <taxon>Methanomicrobia</taxon>
        <taxon>Candidatus Methanophagales</taxon>
        <taxon>Candidatus Methanophagaceae</taxon>
    </lineage>
</organism>
<keyword evidence="1" id="KW-0812">Transmembrane</keyword>
<dbReference type="EMBL" id="MT631547">
    <property type="protein sequence ID" value="QNO53603.1"/>
    <property type="molecule type" value="Genomic_DNA"/>
</dbReference>
<keyword evidence="1" id="KW-1133">Transmembrane helix</keyword>